<dbReference type="RefSeq" id="WP_172150000.1">
    <property type="nucleotide sequence ID" value="NZ_BAABID010000008.1"/>
</dbReference>
<dbReference type="Pfam" id="PF14478">
    <property type="entry name" value="DUF4430"/>
    <property type="match status" value="1"/>
</dbReference>
<feature type="signal peptide" evidence="2">
    <location>
        <begin position="1"/>
        <end position="27"/>
    </location>
</feature>
<keyword evidence="2" id="KW-0732">Signal</keyword>
<evidence type="ECO:0000256" key="1">
    <source>
        <dbReference type="SAM" id="MobiDB-lite"/>
    </source>
</evidence>
<protein>
    <recommendedName>
        <fullName evidence="3">Transcobalamin-like C-terminal domain-containing protein</fullName>
    </recommendedName>
</protein>
<organism evidence="4 5">
    <name type="scientific">Isoptericola chiayiensis</name>
    <dbReference type="NCBI Taxonomy" id="579446"/>
    <lineage>
        <taxon>Bacteria</taxon>
        <taxon>Bacillati</taxon>
        <taxon>Actinomycetota</taxon>
        <taxon>Actinomycetes</taxon>
        <taxon>Micrococcales</taxon>
        <taxon>Promicromonosporaceae</taxon>
        <taxon>Isoptericola</taxon>
    </lineage>
</organism>
<comment type="caution">
    <text evidence="4">The sequence shown here is derived from an EMBL/GenBank/DDBJ whole genome shotgun (WGS) entry which is preliminary data.</text>
</comment>
<evidence type="ECO:0000313" key="5">
    <source>
        <dbReference type="Proteomes" id="UP001500956"/>
    </source>
</evidence>
<dbReference type="EMBL" id="BAABID010000008">
    <property type="protein sequence ID" value="GAA4728463.1"/>
    <property type="molecule type" value="Genomic_DNA"/>
</dbReference>
<feature type="region of interest" description="Disordered" evidence="1">
    <location>
        <begin position="31"/>
        <end position="59"/>
    </location>
</feature>
<keyword evidence="5" id="KW-1185">Reference proteome</keyword>
<evidence type="ECO:0000259" key="3">
    <source>
        <dbReference type="Pfam" id="PF14478"/>
    </source>
</evidence>
<dbReference type="Gene3D" id="2.170.130.30">
    <property type="match status" value="1"/>
</dbReference>
<name>A0ABP8YHC9_9MICO</name>
<evidence type="ECO:0000313" key="4">
    <source>
        <dbReference type="EMBL" id="GAA4728463.1"/>
    </source>
</evidence>
<accession>A0ABP8YHC9</accession>
<evidence type="ECO:0000256" key="2">
    <source>
        <dbReference type="SAM" id="SignalP"/>
    </source>
</evidence>
<reference evidence="5" key="1">
    <citation type="journal article" date="2019" name="Int. J. Syst. Evol. Microbiol.">
        <title>The Global Catalogue of Microorganisms (GCM) 10K type strain sequencing project: providing services to taxonomists for standard genome sequencing and annotation.</title>
        <authorList>
            <consortium name="The Broad Institute Genomics Platform"/>
            <consortium name="The Broad Institute Genome Sequencing Center for Infectious Disease"/>
            <person name="Wu L."/>
            <person name="Ma J."/>
        </authorList>
    </citation>
    <scope>NUCLEOTIDE SEQUENCE [LARGE SCALE GENOMIC DNA]</scope>
    <source>
        <strain evidence="5">JCM 18063</strain>
    </source>
</reference>
<proteinExistence type="predicted"/>
<sequence length="151" mass="16056">MKTLMRTTSTRLLSMAATGVLSVALLAGCTGEDEPTPDTSASVAAEDSEESAGTDEHVAENITEFSYTGEDGETALDLLLVHDDQAEVSGEGEMAYVTGIKGRTAEDGAEFWALYVDGEMAQVGAGSLETEDGQQIQWKLEEIEPTEESEE</sequence>
<feature type="domain" description="Transcobalamin-like C-terminal" evidence="3">
    <location>
        <begin position="72"/>
        <end position="141"/>
    </location>
</feature>
<dbReference type="PROSITE" id="PS51257">
    <property type="entry name" value="PROKAR_LIPOPROTEIN"/>
    <property type="match status" value="1"/>
</dbReference>
<dbReference type="InterPro" id="IPR027954">
    <property type="entry name" value="Transcobalamin-like_C"/>
</dbReference>
<gene>
    <name evidence="4" type="ORF">GCM10023216_19760</name>
</gene>
<feature type="chain" id="PRO_5046457957" description="Transcobalamin-like C-terminal domain-containing protein" evidence="2">
    <location>
        <begin position="28"/>
        <end position="151"/>
    </location>
</feature>
<dbReference type="Proteomes" id="UP001500956">
    <property type="component" value="Unassembled WGS sequence"/>
</dbReference>